<dbReference type="PROSITE" id="PS50887">
    <property type="entry name" value="GGDEF"/>
    <property type="match status" value="1"/>
</dbReference>
<feature type="domain" description="GGDEF" evidence="3">
    <location>
        <begin position="352"/>
        <end position="483"/>
    </location>
</feature>
<dbReference type="NCBIfam" id="TIGR00229">
    <property type="entry name" value="sensory_box"/>
    <property type="match status" value="1"/>
</dbReference>
<dbReference type="SUPFAM" id="SSF141868">
    <property type="entry name" value="EAL domain-like"/>
    <property type="match status" value="1"/>
</dbReference>
<dbReference type="Pfam" id="PF00989">
    <property type="entry name" value="PAS"/>
    <property type="match status" value="1"/>
</dbReference>
<dbReference type="InterPro" id="IPR013767">
    <property type="entry name" value="PAS_fold"/>
</dbReference>
<dbReference type="SMART" id="SM00052">
    <property type="entry name" value="EAL"/>
    <property type="match status" value="1"/>
</dbReference>
<organism evidence="4 5">
    <name type="scientific">Candidatus Pantoea floridensis</name>
    <dbReference type="NCBI Taxonomy" id="1938870"/>
    <lineage>
        <taxon>Bacteria</taxon>
        <taxon>Pseudomonadati</taxon>
        <taxon>Pseudomonadota</taxon>
        <taxon>Gammaproteobacteria</taxon>
        <taxon>Enterobacterales</taxon>
        <taxon>Erwiniaceae</taxon>
        <taxon>Pantoea</taxon>
    </lineage>
</organism>
<dbReference type="InterPro" id="IPR043128">
    <property type="entry name" value="Rev_trsase/Diguanyl_cyclase"/>
</dbReference>
<accession>A0A286DR45</accession>
<dbReference type="Pfam" id="PF00990">
    <property type="entry name" value="GGDEF"/>
    <property type="match status" value="1"/>
</dbReference>
<dbReference type="InterPro" id="IPR035919">
    <property type="entry name" value="EAL_sf"/>
</dbReference>
<dbReference type="PROSITE" id="PS50883">
    <property type="entry name" value="EAL"/>
    <property type="match status" value="1"/>
</dbReference>
<keyword evidence="5" id="KW-1185">Reference proteome</keyword>
<dbReference type="InterPro" id="IPR052155">
    <property type="entry name" value="Biofilm_reg_signaling"/>
</dbReference>
<evidence type="ECO:0000313" key="4">
    <source>
        <dbReference type="EMBL" id="SOD61119.1"/>
    </source>
</evidence>
<dbReference type="CDD" id="cd01949">
    <property type="entry name" value="GGDEF"/>
    <property type="match status" value="1"/>
</dbReference>
<evidence type="ECO:0000259" key="3">
    <source>
        <dbReference type="PROSITE" id="PS50887"/>
    </source>
</evidence>
<dbReference type="Pfam" id="PF00563">
    <property type="entry name" value="EAL"/>
    <property type="match status" value="1"/>
</dbReference>
<dbReference type="SUPFAM" id="SSF55073">
    <property type="entry name" value="Nucleotide cyclase"/>
    <property type="match status" value="1"/>
</dbReference>
<dbReference type="SMART" id="SM00091">
    <property type="entry name" value="PAS"/>
    <property type="match status" value="1"/>
</dbReference>
<dbReference type="SUPFAM" id="SSF55781">
    <property type="entry name" value="GAF domain-like"/>
    <property type="match status" value="1"/>
</dbReference>
<dbReference type="PANTHER" id="PTHR44757">
    <property type="entry name" value="DIGUANYLATE CYCLASE DGCP"/>
    <property type="match status" value="1"/>
</dbReference>
<dbReference type="InterPro" id="IPR029016">
    <property type="entry name" value="GAF-like_dom_sf"/>
</dbReference>
<dbReference type="NCBIfam" id="TIGR00254">
    <property type="entry name" value="GGDEF"/>
    <property type="match status" value="1"/>
</dbReference>
<dbReference type="AlphaFoldDB" id="A0A286DR45"/>
<dbReference type="SMART" id="SM00065">
    <property type="entry name" value="GAF"/>
    <property type="match status" value="1"/>
</dbReference>
<reference evidence="5" key="1">
    <citation type="submission" date="2017-09" db="EMBL/GenBank/DDBJ databases">
        <authorList>
            <person name="Varghese N."/>
            <person name="Submissions S."/>
        </authorList>
    </citation>
    <scope>NUCLEOTIDE SEQUENCE [LARGE SCALE GENOMIC DNA]</scope>
    <source>
        <strain evidence="5">JKS000234</strain>
    </source>
</reference>
<dbReference type="Gene3D" id="3.20.20.450">
    <property type="entry name" value="EAL domain"/>
    <property type="match status" value="1"/>
</dbReference>
<dbReference type="SUPFAM" id="SSF55785">
    <property type="entry name" value="PYP-like sensor domain (PAS domain)"/>
    <property type="match status" value="1"/>
</dbReference>
<dbReference type="SMART" id="SM00267">
    <property type="entry name" value="GGDEF"/>
    <property type="match status" value="1"/>
</dbReference>
<evidence type="ECO:0000259" key="2">
    <source>
        <dbReference type="PROSITE" id="PS50883"/>
    </source>
</evidence>
<dbReference type="Gene3D" id="3.30.450.20">
    <property type="entry name" value="PAS domain"/>
    <property type="match status" value="1"/>
</dbReference>
<dbReference type="InterPro" id="IPR000014">
    <property type="entry name" value="PAS"/>
</dbReference>
<dbReference type="InterPro" id="IPR003018">
    <property type="entry name" value="GAF"/>
</dbReference>
<proteinExistence type="predicted"/>
<evidence type="ECO:0000313" key="5">
    <source>
        <dbReference type="Proteomes" id="UP000219271"/>
    </source>
</evidence>
<dbReference type="InterPro" id="IPR035965">
    <property type="entry name" value="PAS-like_dom_sf"/>
</dbReference>
<name>A0A286DR45_9GAMM</name>
<dbReference type="InterPro" id="IPR000160">
    <property type="entry name" value="GGDEF_dom"/>
</dbReference>
<dbReference type="InterPro" id="IPR001633">
    <property type="entry name" value="EAL_dom"/>
</dbReference>
<dbReference type="PROSITE" id="PS50112">
    <property type="entry name" value="PAS"/>
    <property type="match status" value="1"/>
</dbReference>
<sequence length="750" mass="83033">MRLRLIERVPFMLCHAGHRPLNTRGQTVKRLTDIHEAARLDALAQYQQTGALPADALDRLTTLAARLFRVPVAFVSLIDDQRQFFTSRYGLNISGTAREVAFCDHTLAQGDILCVPDTLADSRFRDNPLVHGYPHIRFYAGIPLSTPDGHHIGTVCLTDTQPRTPLTDADRQHLADIAALVMDRMEVHRLEVLRHASQQRLQAISATSPDAIICTDLRRGITFWNPAAAALFGYDEKEMSGQYVAALIPERCQIDYRNELDRLSADEAAISQPRTMQIWGLRRDGQEFPAEVSFSGWREDGERLVGMIIRDVTARHESEARLCELASLDMLTRLASRNAFMHQLGQLTEAGVPYTLLMTDLDGFKEVNDTLGHAAGDALLCHVAEQIRAVCTSAVTAARLGGDEFIILLPGESTEAALIAERLIAAIQTPFRYHDSPIVIGASTGIACYPEHGNDPSAVMSAADLALYRAKASGKGCCVLFLQAFREAEQQRRRFERELEAAVRQQQFVLYYQPRYDVQSGGLIACEALLRWQHPTRGLLLPAEFISMLVKSPLSVTLGEWIIRCALAQDRQWQLCSPLLRVSINLFPRQLTGTGLENVLRESAGGDACFVDLEVDEPQLTILIQDTPARFEAVKKTGASFVIDHYGKSLGAINLLLHGFVSGFKIDKSLTHEIEKSMRVRMLFRAIAALGKSLGISVAAEGVEDAEQQAFVTITQCDIMQGNGLCQPLTAGEFEILLVAEDGRRTHMIP</sequence>
<dbReference type="PANTHER" id="PTHR44757:SF2">
    <property type="entry name" value="BIOFILM ARCHITECTURE MAINTENANCE PROTEIN MBAA"/>
    <property type="match status" value="1"/>
</dbReference>
<dbReference type="EMBL" id="OCMY01000003">
    <property type="protein sequence ID" value="SOD61119.1"/>
    <property type="molecule type" value="Genomic_DNA"/>
</dbReference>
<protein>
    <submittedName>
        <fullName evidence="4">PAS domain S-box-containing protein/diguanylate cyclase (GGDEF) domain-containing protein</fullName>
    </submittedName>
</protein>
<dbReference type="CDD" id="cd00130">
    <property type="entry name" value="PAS"/>
    <property type="match status" value="1"/>
</dbReference>
<dbReference type="InterPro" id="IPR029787">
    <property type="entry name" value="Nucleotide_cyclase"/>
</dbReference>
<gene>
    <name evidence="4" type="ORF">SAMN06273570_4954</name>
</gene>
<dbReference type="Gene3D" id="3.30.70.270">
    <property type="match status" value="1"/>
</dbReference>
<feature type="domain" description="EAL" evidence="2">
    <location>
        <begin position="492"/>
        <end position="742"/>
    </location>
</feature>
<dbReference type="CDD" id="cd01948">
    <property type="entry name" value="EAL"/>
    <property type="match status" value="1"/>
</dbReference>
<feature type="domain" description="PAS" evidence="1">
    <location>
        <begin position="197"/>
        <end position="242"/>
    </location>
</feature>
<dbReference type="Pfam" id="PF01590">
    <property type="entry name" value="GAF"/>
    <property type="match status" value="1"/>
</dbReference>
<dbReference type="Gene3D" id="3.30.450.40">
    <property type="match status" value="1"/>
</dbReference>
<evidence type="ECO:0000259" key="1">
    <source>
        <dbReference type="PROSITE" id="PS50112"/>
    </source>
</evidence>
<dbReference type="Proteomes" id="UP000219271">
    <property type="component" value="Unassembled WGS sequence"/>
</dbReference>